<accession>A0A166CMT6</accession>
<evidence type="ECO:0000259" key="2">
    <source>
        <dbReference type="PROSITE" id="PS50011"/>
    </source>
</evidence>
<dbReference type="EMBL" id="KV417627">
    <property type="protein sequence ID" value="KZP13822.1"/>
    <property type="molecule type" value="Genomic_DNA"/>
</dbReference>
<dbReference type="InterPro" id="IPR051681">
    <property type="entry name" value="Ser/Thr_Kinases-Pseudokinases"/>
</dbReference>
<dbReference type="PANTHER" id="PTHR44329">
    <property type="entry name" value="SERINE/THREONINE-PROTEIN KINASE TNNI3K-RELATED"/>
    <property type="match status" value="1"/>
</dbReference>
<dbReference type="Pfam" id="PF07714">
    <property type="entry name" value="PK_Tyr_Ser-Thr"/>
    <property type="match status" value="1"/>
</dbReference>
<evidence type="ECO:0000313" key="4">
    <source>
        <dbReference type="Proteomes" id="UP000076532"/>
    </source>
</evidence>
<evidence type="ECO:0000313" key="3">
    <source>
        <dbReference type="EMBL" id="KZP13822.1"/>
    </source>
</evidence>
<dbReference type="AlphaFoldDB" id="A0A166CMT6"/>
<dbReference type="InterPro" id="IPR001245">
    <property type="entry name" value="Ser-Thr/Tyr_kinase_cat_dom"/>
</dbReference>
<feature type="domain" description="Protein kinase" evidence="2">
    <location>
        <begin position="264"/>
        <end position="554"/>
    </location>
</feature>
<dbReference type="PROSITE" id="PS50011">
    <property type="entry name" value="PROTEIN_KINASE_DOM"/>
    <property type="match status" value="1"/>
</dbReference>
<dbReference type="PANTHER" id="PTHR44329:SF214">
    <property type="entry name" value="PROTEIN KINASE DOMAIN-CONTAINING PROTEIN"/>
    <property type="match status" value="1"/>
</dbReference>
<dbReference type="STRING" id="436010.A0A166CMT6"/>
<gene>
    <name evidence="3" type="ORF">FIBSPDRAFT_1049200</name>
</gene>
<evidence type="ECO:0000256" key="1">
    <source>
        <dbReference type="SAM" id="MobiDB-lite"/>
    </source>
</evidence>
<name>A0A166CMT6_9AGAM</name>
<keyword evidence="4" id="KW-1185">Reference proteome</keyword>
<dbReference type="OrthoDB" id="2800760at2759"/>
<organism evidence="3 4">
    <name type="scientific">Athelia psychrophila</name>
    <dbReference type="NCBI Taxonomy" id="1759441"/>
    <lineage>
        <taxon>Eukaryota</taxon>
        <taxon>Fungi</taxon>
        <taxon>Dikarya</taxon>
        <taxon>Basidiomycota</taxon>
        <taxon>Agaricomycotina</taxon>
        <taxon>Agaricomycetes</taxon>
        <taxon>Agaricomycetidae</taxon>
        <taxon>Atheliales</taxon>
        <taxon>Atheliaceae</taxon>
        <taxon>Athelia</taxon>
    </lineage>
</organism>
<dbReference type="InterPro" id="IPR000719">
    <property type="entry name" value="Prot_kinase_dom"/>
</dbReference>
<proteinExistence type="predicted"/>
<dbReference type="GO" id="GO:0004674">
    <property type="term" value="F:protein serine/threonine kinase activity"/>
    <property type="evidence" value="ECO:0007669"/>
    <property type="project" value="TreeGrafter"/>
</dbReference>
<reference evidence="3 4" key="1">
    <citation type="journal article" date="2016" name="Mol. Biol. Evol.">
        <title>Comparative Genomics of Early-Diverging Mushroom-Forming Fungi Provides Insights into the Origins of Lignocellulose Decay Capabilities.</title>
        <authorList>
            <person name="Nagy L.G."/>
            <person name="Riley R."/>
            <person name="Tritt A."/>
            <person name="Adam C."/>
            <person name="Daum C."/>
            <person name="Floudas D."/>
            <person name="Sun H."/>
            <person name="Yadav J.S."/>
            <person name="Pangilinan J."/>
            <person name="Larsson K.H."/>
            <person name="Matsuura K."/>
            <person name="Barry K."/>
            <person name="Labutti K."/>
            <person name="Kuo R."/>
            <person name="Ohm R.A."/>
            <person name="Bhattacharya S.S."/>
            <person name="Shirouzu T."/>
            <person name="Yoshinaga Y."/>
            <person name="Martin F.M."/>
            <person name="Grigoriev I.V."/>
            <person name="Hibbett D.S."/>
        </authorList>
    </citation>
    <scope>NUCLEOTIDE SEQUENCE [LARGE SCALE GENOMIC DNA]</scope>
    <source>
        <strain evidence="3 4">CBS 109695</strain>
    </source>
</reference>
<dbReference type="Gene3D" id="1.10.510.10">
    <property type="entry name" value="Transferase(Phosphotransferase) domain 1"/>
    <property type="match status" value="1"/>
</dbReference>
<sequence>MDDSDIDASGSSILDAPTRDSFDFQSSRIDRSRARAAADILVDITDDVQQVTVGKLRRKCILLAGRCNFFKLALEHDLPTAIPEGDLEASTDEMLAWVFVTTRAAVRLEASVSAQLRVVSERIFYNNPEMKNDIEEELHLCDAELGIALSIFSPDAIMREMQDSTIGIDTISLNDTADLLMQIMSSDRFKPELARTAKGSYSMMGRVAVYLQLAGKQRVKELTKTSAVQLEADTSFSTLSCLRKAYHAGNARLLEWEKARISQVLQDPEFLSGTLRSIHISNDDIERTRTYADTWEGRWMDEEKVALKALHHIVSGEKMVREQAQQGRVRTEAQRFRMGMRDWNALQHPHILTGYGTTSKWDQFHLVSPWQDFGNVLQYVRTRRVDNRIHLLAGAAEGIAYLHENGIVHGNLKCANIVVGADREARICDFGLSAVIEQITGTPAVDALIAAGCEPWLAPELIDRSITSPSMLADTYSFAMSMMELLAGDGILQTFPQVLQETRRTASMHLPRPDSPEALYWLTDSLWSLMQQCWVLDPLSRPSMDDVALSLMSLDAAAPRSLPEPQLSSTAANIPECAPEPLSMWIDLHYIDSFHDVPRADPEPQSLWVELHELNSSTLDTPECAPEPLSHSFNLHPIDDTHNVPQSDPEPRSLWFDLHQINDHVPELMPEPASHSLDLHTVEDLVSSNPEGEGHQAL</sequence>
<dbReference type="SUPFAM" id="SSF56112">
    <property type="entry name" value="Protein kinase-like (PK-like)"/>
    <property type="match status" value="1"/>
</dbReference>
<feature type="region of interest" description="Disordered" evidence="1">
    <location>
        <begin position="619"/>
        <end position="651"/>
    </location>
</feature>
<dbReference type="InterPro" id="IPR011009">
    <property type="entry name" value="Kinase-like_dom_sf"/>
</dbReference>
<dbReference type="Proteomes" id="UP000076532">
    <property type="component" value="Unassembled WGS sequence"/>
</dbReference>
<dbReference type="GO" id="GO:0005524">
    <property type="term" value="F:ATP binding"/>
    <property type="evidence" value="ECO:0007669"/>
    <property type="project" value="InterPro"/>
</dbReference>
<protein>
    <submittedName>
        <fullName evidence="3">Kinase-like protein</fullName>
    </submittedName>
</protein>